<evidence type="ECO:0000313" key="1">
    <source>
        <dbReference type="EMBL" id="GIE45988.1"/>
    </source>
</evidence>
<organism evidence="1 2">
    <name type="scientific">Actinoplanes lobatus</name>
    <dbReference type="NCBI Taxonomy" id="113568"/>
    <lineage>
        <taxon>Bacteria</taxon>
        <taxon>Bacillati</taxon>
        <taxon>Actinomycetota</taxon>
        <taxon>Actinomycetes</taxon>
        <taxon>Micromonosporales</taxon>
        <taxon>Micromonosporaceae</taxon>
        <taxon>Actinoplanes</taxon>
    </lineage>
</organism>
<dbReference type="Pfam" id="PF10604">
    <property type="entry name" value="Polyketide_cyc2"/>
    <property type="match status" value="1"/>
</dbReference>
<name>A0ABQ4AY90_9ACTN</name>
<comment type="caution">
    <text evidence="1">The sequence shown here is derived from an EMBL/GenBank/DDBJ whole genome shotgun (WGS) entry which is preliminary data.</text>
</comment>
<gene>
    <name evidence="1" type="ORF">Alo02nite_88860</name>
</gene>
<reference evidence="1 2" key="1">
    <citation type="submission" date="2021-01" db="EMBL/GenBank/DDBJ databases">
        <title>Whole genome shotgun sequence of Actinoplanes lobatus NBRC 12513.</title>
        <authorList>
            <person name="Komaki H."/>
            <person name="Tamura T."/>
        </authorList>
    </citation>
    <scope>NUCLEOTIDE SEQUENCE [LARGE SCALE GENOMIC DNA]</scope>
    <source>
        <strain evidence="1 2">NBRC 12513</strain>
    </source>
</reference>
<sequence length="154" mass="17271">MCQWHAANVLIMKGSYDVEAQSPAACERIWALLVDASSWPKWGTVDELMPERSANISDDGHDGVGAVRAFRTGRVVTSERIVELEPCRLFAYVDAENPYLRDYRAEIRLSPAAAGGTSIRWHGTYEVAFGVHLFMRPLMNRTMRRMVEGLARAA</sequence>
<keyword evidence="2" id="KW-1185">Reference proteome</keyword>
<dbReference type="CDD" id="cd07821">
    <property type="entry name" value="PYR_PYL_RCAR_like"/>
    <property type="match status" value="1"/>
</dbReference>
<protein>
    <submittedName>
        <fullName evidence="1">ATPase</fullName>
    </submittedName>
</protein>
<dbReference type="SUPFAM" id="SSF55961">
    <property type="entry name" value="Bet v1-like"/>
    <property type="match status" value="1"/>
</dbReference>
<evidence type="ECO:0000313" key="2">
    <source>
        <dbReference type="Proteomes" id="UP000631312"/>
    </source>
</evidence>
<dbReference type="InterPro" id="IPR019587">
    <property type="entry name" value="Polyketide_cyclase/dehydratase"/>
</dbReference>
<dbReference type="Gene3D" id="3.30.530.20">
    <property type="match status" value="1"/>
</dbReference>
<proteinExistence type="predicted"/>
<dbReference type="InterPro" id="IPR023393">
    <property type="entry name" value="START-like_dom_sf"/>
</dbReference>
<dbReference type="EMBL" id="BOMP01000182">
    <property type="protein sequence ID" value="GIE45988.1"/>
    <property type="molecule type" value="Genomic_DNA"/>
</dbReference>
<accession>A0ABQ4AY90</accession>
<dbReference type="Proteomes" id="UP000631312">
    <property type="component" value="Unassembled WGS sequence"/>
</dbReference>